<protein>
    <submittedName>
        <fullName evidence="3">Flagellar hook-length control protein FliK</fullName>
    </submittedName>
</protein>
<dbReference type="Gene3D" id="3.30.750.140">
    <property type="match status" value="1"/>
</dbReference>
<dbReference type="InterPro" id="IPR021136">
    <property type="entry name" value="Flagellar_hook_control-like_C"/>
</dbReference>
<evidence type="ECO:0000313" key="4">
    <source>
        <dbReference type="Proteomes" id="UP000287910"/>
    </source>
</evidence>
<feature type="compositionally biased region" description="Polar residues" evidence="1">
    <location>
        <begin position="391"/>
        <end position="400"/>
    </location>
</feature>
<dbReference type="CDD" id="cd17470">
    <property type="entry name" value="T3SS_Flik_C"/>
    <property type="match status" value="1"/>
</dbReference>
<evidence type="ECO:0000256" key="1">
    <source>
        <dbReference type="SAM" id="MobiDB-lite"/>
    </source>
</evidence>
<feature type="compositionally biased region" description="Low complexity" evidence="1">
    <location>
        <begin position="15"/>
        <end position="26"/>
    </location>
</feature>
<dbReference type="InterPro" id="IPR038610">
    <property type="entry name" value="FliK-like_C_sf"/>
</dbReference>
<dbReference type="Proteomes" id="UP000287910">
    <property type="component" value="Unassembled WGS sequence"/>
</dbReference>
<sequence>MNIGTMPLANIQPKSNATTQSTQTNSKENNFGHIFNQITTIQNNSVSHIEEAALIEDAINLKELESLLNASSLEDVLDLLGVPHNEGLSLIGTGEEVVAVDEVMNSMNELLLILNIKPEELEQTMKELLEEENIEVNNIWDVIQSINDQASELMLFALNGEHHVTPKAAEKLLQVLKLAQVIGNNTDLLNEQQDQLIQLKEVLKFISNELTTSKDKFQTKSADRLLFANIIHGQMVQNSNGKKLVSNNEEKASLLQSNINSITNLGDILNTGSTNVTKISSFTLPAEKGAQGEALAKDIQNLINRSQISNTQGTMKLLVKLYPENLGSIRIEIFQKNGLLSARLLASTPQAKELLDSQIQQLKSTFAQQNIQMDRIDVAQSLQETDRNNRDQSQFNNLFKQQQSEKEEDEHENQDDEDAISFSEYLLNEEV</sequence>
<feature type="region of interest" description="Disordered" evidence="1">
    <location>
        <begin position="385"/>
        <end position="422"/>
    </location>
</feature>
<name>A0A3S0P5V7_9BACI</name>
<keyword evidence="3" id="KW-0966">Cell projection</keyword>
<comment type="caution">
    <text evidence="3">The sequence shown here is derived from an EMBL/GenBank/DDBJ whole genome shotgun (WGS) entry which is preliminary data.</text>
</comment>
<evidence type="ECO:0000259" key="2">
    <source>
        <dbReference type="Pfam" id="PF02120"/>
    </source>
</evidence>
<keyword evidence="3" id="KW-0969">Cilium</keyword>
<feature type="domain" description="Flagellar hook-length control protein-like C-terminal" evidence="2">
    <location>
        <begin position="309"/>
        <end position="384"/>
    </location>
</feature>
<organism evidence="3 4">
    <name type="scientific">Lysinibacillus antri</name>
    <dbReference type="NCBI Taxonomy" id="2498145"/>
    <lineage>
        <taxon>Bacteria</taxon>
        <taxon>Bacillati</taxon>
        <taxon>Bacillota</taxon>
        <taxon>Bacilli</taxon>
        <taxon>Bacillales</taxon>
        <taxon>Bacillaceae</taxon>
        <taxon>Lysinibacillus</taxon>
    </lineage>
</organism>
<dbReference type="EMBL" id="RYYR01000003">
    <property type="protein sequence ID" value="RUL55803.1"/>
    <property type="molecule type" value="Genomic_DNA"/>
</dbReference>
<keyword evidence="3" id="KW-0282">Flagellum</keyword>
<dbReference type="AlphaFoldDB" id="A0A3S0P5V7"/>
<proteinExistence type="predicted"/>
<dbReference type="Pfam" id="PF02120">
    <property type="entry name" value="Flg_hook"/>
    <property type="match status" value="1"/>
</dbReference>
<dbReference type="RefSeq" id="WP_126657550.1">
    <property type="nucleotide sequence ID" value="NZ_RYYR01000003.1"/>
</dbReference>
<gene>
    <name evidence="3" type="ORF">EK386_03030</name>
</gene>
<evidence type="ECO:0000313" key="3">
    <source>
        <dbReference type="EMBL" id="RUL55803.1"/>
    </source>
</evidence>
<keyword evidence="4" id="KW-1185">Reference proteome</keyword>
<reference evidence="3 4" key="1">
    <citation type="submission" date="2018-12" db="EMBL/GenBank/DDBJ databases">
        <title>Lysinibacillus antri sp. nov., isolated from a cave soil.</title>
        <authorList>
            <person name="Narsing Rao M.P."/>
            <person name="Zhang H."/>
            <person name="Dong Z.-Y."/>
            <person name="Niu X.-K."/>
            <person name="Zhang K."/>
            <person name="Fang B.-Z."/>
            <person name="Kang Y.-Q."/>
            <person name="Xiao M."/>
            <person name="Li W.-J."/>
        </authorList>
    </citation>
    <scope>NUCLEOTIDE SEQUENCE [LARGE SCALE GENOMIC DNA]</scope>
    <source>
        <strain evidence="3 4">SYSU K30002</strain>
    </source>
</reference>
<feature type="compositionally biased region" description="Acidic residues" evidence="1">
    <location>
        <begin position="406"/>
        <end position="419"/>
    </location>
</feature>
<accession>A0A3S0P5V7</accession>
<feature type="region of interest" description="Disordered" evidence="1">
    <location>
        <begin position="1"/>
        <end position="28"/>
    </location>
</feature>